<keyword evidence="2" id="KW-1185">Reference proteome</keyword>
<name>A0A7W7DK40_9ACTN</name>
<protein>
    <submittedName>
        <fullName evidence="1">Uncharacterized protein</fullName>
    </submittedName>
</protein>
<proteinExistence type="predicted"/>
<organism evidence="1 2">
    <name type="scientific">Streptomyces luteogriseus</name>
    <dbReference type="NCBI Taxonomy" id="68233"/>
    <lineage>
        <taxon>Bacteria</taxon>
        <taxon>Bacillati</taxon>
        <taxon>Actinomycetota</taxon>
        <taxon>Actinomycetes</taxon>
        <taxon>Kitasatosporales</taxon>
        <taxon>Streptomycetaceae</taxon>
        <taxon>Streptomyces</taxon>
    </lineage>
</organism>
<dbReference type="Proteomes" id="UP000565089">
    <property type="component" value="Unassembled WGS sequence"/>
</dbReference>
<evidence type="ECO:0000313" key="1">
    <source>
        <dbReference type="EMBL" id="MBB4710757.1"/>
    </source>
</evidence>
<comment type="caution">
    <text evidence="1">The sequence shown here is derived from an EMBL/GenBank/DDBJ whole genome shotgun (WGS) entry which is preliminary data.</text>
</comment>
<dbReference type="RefSeq" id="WP_281402480.1">
    <property type="nucleotide sequence ID" value="NZ_JACHMS010000001.1"/>
</dbReference>
<sequence length="42" mass="4683">MGTLLAVHVHQRNLFNGDRREDNVLAGIFDGDQNRLVVHALA</sequence>
<evidence type="ECO:0000313" key="2">
    <source>
        <dbReference type="Proteomes" id="UP000565089"/>
    </source>
</evidence>
<reference evidence="1 2" key="1">
    <citation type="submission" date="2020-08" db="EMBL/GenBank/DDBJ databases">
        <title>Sequencing the genomes of 1000 actinobacteria strains.</title>
        <authorList>
            <person name="Klenk H.-P."/>
        </authorList>
    </citation>
    <scope>NUCLEOTIDE SEQUENCE [LARGE SCALE GENOMIC DNA]</scope>
    <source>
        <strain evidence="1 2">DSM 40483</strain>
    </source>
</reference>
<accession>A0A7W7DK40</accession>
<dbReference type="GeneID" id="95799775"/>
<dbReference type="AlphaFoldDB" id="A0A7W7DK40"/>
<gene>
    <name evidence="1" type="ORF">BJ965_000639</name>
</gene>
<dbReference type="EMBL" id="JACHMS010000001">
    <property type="protein sequence ID" value="MBB4710757.1"/>
    <property type="molecule type" value="Genomic_DNA"/>
</dbReference>